<dbReference type="EMBL" id="QKYT01000092">
    <property type="protein sequence ID" value="RIA94001.1"/>
    <property type="molecule type" value="Genomic_DNA"/>
</dbReference>
<dbReference type="Gene3D" id="2.60.120.1020">
    <property type="entry name" value="Peptide N glycanase, PAW domain"/>
    <property type="match status" value="1"/>
</dbReference>
<dbReference type="PROSITE" id="PS50097">
    <property type="entry name" value="BTB"/>
    <property type="match status" value="1"/>
</dbReference>
<dbReference type="CDD" id="cd18186">
    <property type="entry name" value="BTB_POZ_ZBTB_KLHL-like"/>
    <property type="match status" value="1"/>
</dbReference>
<keyword evidence="4" id="KW-1185">Reference proteome</keyword>
<dbReference type="SUPFAM" id="SSF49785">
    <property type="entry name" value="Galactose-binding domain-like"/>
    <property type="match status" value="1"/>
</dbReference>
<protein>
    <submittedName>
        <fullName evidence="3">BTB/POZ domain-containing protein</fullName>
    </submittedName>
</protein>
<dbReference type="Proteomes" id="UP000265703">
    <property type="component" value="Unassembled WGS sequence"/>
</dbReference>
<dbReference type="GO" id="GO:0006516">
    <property type="term" value="P:glycoprotein catabolic process"/>
    <property type="evidence" value="ECO:0007669"/>
    <property type="project" value="InterPro"/>
</dbReference>
<name>A0A397TG60_9GLOM</name>
<evidence type="ECO:0000256" key="1">
    <source>
        <dbReference type="SAM" id="MobiDB-lite"/>
    </source>
</evidence>
<dbReference type="InterPro" id="IPR006588">
    <property type="entry name" value="Peptide_N_glycanase_PAW_dom"/>
</dbReference>
<dbReference type="GO" id="GO:0005737">
    <property type="term" value="C:cytoplasm"/>
    <property type="evidence" value="ECO:0007669"/>
    <property type="project" value="InterPro"/>
</dbReference>
<proteinExistence type="predicted"/>
<accession>A0A397TG60</accession>
<feature type="region of interest" description="Disordered" evidence="1">
    <location>
        <begin position="12"/>
        <end position="58"/>
    </location>
</feature>
<reference evidence="3 4" key="1">
    <citation type="submission" date="2018-06" db="EMBL/GenBank/DDBJ databases">
        <title>Comparative genomics reveals the genomic features of Rhizophagus irregularis, R. cerebriforme, R. diaphanum and Gigaspora rosea, and their symbiotic lifestyle signature.</title>
        <authorList>
            <person name="Morin E."/>
            <person name="San Clemente H."/>
            <person name="Chen E.C.H."/>
            <person name="De La Providencia I."/>
            <person name="Hainaut M."/>
            <person name="Kuo A."/>
            <person name="Kohler A."/>
            <person name="Murat C."/>
            <person name="Tang N."/>
            <person name="Roy S."/>
            <person name="Loubradou J."/>
            <person name="Henrissat B."/>
            <person name="Grigoriev I.V."/>
            <person name="Corradi N."/>
            <person name="Roux C."/>
            <person name="Martin F.M."/>
        </authorList>
    </citation>
    <scope>NUCLEOTIDE SEQUENCE [LARGE SCALE GENOMIC DNA]</scope>
    <source>
        <strain evidence="3 4">DAOM 227022</strain>
    </source>
</reference>
<dbReference type="Pfam" id="PF04721">
    <property type="entry name" value="PAW"/>
    <property type="match status" value="1"/>
</dbReference>
<evidence type="ECO:0000313" key="3">
    <source>
        <dbReference type="EMBL" id="RIA94001.1"/>
    </source>
</evidence>
<dbReference type="SMART" id="SM00225">
    <property type="entry name" value="BTB"/>
    <property type="match status" value="1"/>
</dbReference>
<dbReference type="InterPro" id="IPR008979">
    <property type="entry name" value="Galactose-bd-like_sf"/>
</dbReference>
<feature type="region of interest" description="Disordered" evidence="1">
    <location>
        <begin position="71"/>
        <end position="101"/>
    </location>
</feature>
<dbReference type="AlphaFoldDB" id="A0A397TG60"/>
<dbReference type="SUPFAM" id="SSF54695">
    <property type="entry name" value="POZ domain"/>
    <property type="match status" value="1"/>
</dbReference>
<gene>
    <name evidence="3" type="ORF">C1645_818661</name>
</gene>
<dbReference type="Pfam" id="PF00651">
    <property type="entry name" value="BTB"/>
    <property type="match status" value="1"/>
</dbReference>
<dbReference type="PANTHER" id="PTHR24413">
    <property type="entry name" value="SPECKLE-TYPE POZ PROTEIN"/>
    <property type="match status" value="1"/>
</dbReference>
<dbReference type="InterPro" id="IPR000210">
    <property type="entry name" value="BTB/POZ_dom"/>
</dbReference>
<evidence type="ECO:0000313" key="4">
    <source>
        <dbReference type="Proteomes" id="UP000265703"/>
    </source>
</evidence>
<feature type="compositionally biased region" description="Basic and acidic residues" evidence="1">
    <location>
        <begin position="74"/>
        <end position="89"/>
    </location>
</feature>
<comment type="caution">
    <text evidence="3">The sequence shown here is derived from an EMBL/GenBank/DDBJ whole genome shotgun (WGS) entry which is preliminary data.</text>
</comment>
<dbReference type="Gene3D" id="3.30.710.10">
    <property type="entry name" value="Potassium Channel Kv1.1, Chain A"/>
    <property type="match status" value="1"/>
</dbReference>
<feature type="domain" description="BTB" evidence="2">
    <location>
        <begin position="412"/>
        <end position="496"/>
    </location>
</feature>
<dbReference type="STRING" id="658196.A0A397TG60"/>
<dbReference type="OrthoDB" id="194443at2759"/>
<dbReference type="InterPro" id="IPR038680">
    <property type="entry name" value="PAW_sf"/>
</dbReference>
<feature type="compositionally biased region" description="Low complexity" evidence="1">
    <location>
        <begin position="12"/>
        <end position="49"/>
    </location>
</feature>
<evidence type="ECO:0000259" key="2">
    <source>
        <dbReference type="PROSITE" id="PS50097"/>
    </source>
</evidence>
<feature type="compositionally biased region" description="Low complexity" evidence="1">
    <location>
        <begin position="91"/>
        <end position="101"/>
    </location>
</feature>
<organism evidence="3 4">
    <name type="scientific">Glomus cerebriforme</name>
    <dbReference type="NCBI Taxonomy" id="658196"/>
    <lineage>
        <taxon>Eukaryota</taxon>
        <taxon>Fungi</taxon>
        <taxon>Fungi incertae sedis</taxon>
        <taxon>Mucoromycota</taxon>
        <taxon>Glomeromycotina</taxon>
        <taxon>Glomeromycetes</taxon>
        <taxon>Glomerales</taxon>
        <taxon>Glomeraceae</taxon>
        <taxon>Glomus</taxon>
    </lineage>
</organism>
<sequence>MIPNIIYNLLNRNSSNNNSSNNDSNENSNNNNPNNNLNDNSINTQNINNNEHDNGFHSSHSTLLEQQIASQLREQSRQLREQQQQHDEQASSIIPPIPNSTSQSVFTNLRFGQPVCILRAPEDSNFPSTHADQNSSGQLPLSTILLPPNYIPSRENDSNEQTEIAKVSDESRGGLFVDKFPLHVIPVEGKDHLFMNRISYNTQTDAYYENGNLSNKYLKKWKEGAYQWDNIETKIEYDWMKTYLARSPTDDRMNDDGNISWKFDYRVGEYVINSLNIRLSFGTFDNLASVHWFIKPLPTMKNKDPTWQSIQFDPYTESRHEVNEIKDLTQFVKNEYGFILEARLSGGEEDEVIWQKTQLFRQNWNRILARGVDVENDETFGLDVKVELKPDIIMDPLPELSESFVLNDESTSDFIIHYEISSGDNPGAETITSSNNYFYVHSKLLSKRSDYFNALFGSKMVESQSKSLTLTDSDISYESLEIILNYLYKGTLPNIKSFDEWTTLLRYASRFLISTLIQRCEKALKGYLNHDNLSEIEKIANEYGAEQLLQCCKYFEPSRNN</sequence>
<dbReference type="InterPro" id="IPR011333">
    <property type="entry name" value="SKP1/BTB/POZ_sf"/>
</dbReference>